<dbReference type="GO" id="GO:0005524">
    <property type="term" value="F:ATP binding"/>
    <property type="evidence" value="ECO:0007669"/>
    <property type="project" value="UniProtKB-KW"/>
</dbReference>
<dbReference type="InterPro" id="IPR003439">
    <property type="entry name" value="ABC_transporter-like_ATP-bd"/>
</dbReference>
<evidence type="ECO:0000256" key="3">
    <source>
        <dbReference type="SAM" id="Coils"/>
    </source>
</evidence>
<dbReference type="PROSITE" id="PS50893">
    <property type="entry name" value="ABC_TRANSPORTER_2"/>
    <property type="match status" value="2"/>
</dbReference>
<dbReference type="AlphaFoldDB" id="A0A109GIH3"/>
<dbReference type="SUPFAM" id="SSF52540">
    <property type="entry name" value="P-loop containing nucleoside triphosphate hydrolases"/>
    <property type="match status" value="2"/>
</dbReference>
<dbReference type="InterPro" id="IPR027417">
    <property type="entry name" value="P-loop_NTPase"/>
</dbReference>
<dbReference type="PANTHER" id="PTHR42855:SF2">
    <property type="entry name" value="DRUG RESISTANCE ABC TRANSPORTER,ATP-BINDING PROTEIN"/>
    <property type="match status" value="1"/>
</dbReference>
<dbReference type="CDD" id="cd03221">
    <property type="entry name" value="ABCF_EF-3"/>
    <property type="match status" value="2"/>
</dbReference>
<keyword evidence="3" id="KW-0175">Coiled coil</keyword>
<dbReference type="InterPro" id="IPR017871">
    <property type="entry name" value="ABC_transporter-like_CS"/>
</dbReference>
<evidence type="ECO:0000313" key="6">
    <source>
        <dbReference type="Proteomes" id="UP000065797"/>
    </source>
</evidence>
<reference evidence="5 6" key="1">
    <citation type="submission" date="2016-01" db="EMBL/GenBank/DDBJ databases">
        <authorList>
            <person name="McClelland M."/>
            <person name="Jain A."/>
            <person name="Saraogi P."/>
            <person name="Mendelson R."/>
            <person name="Westerman R."/>
            <person name="SanMiguel P."/>
            <person name="Csonka L."/>
        </authorList>
    </citation>
    <scope>NUCLEOTIDE SEQUENCE [LARGE SCALE GENOMIC DNA]</scope>
    <source>
        <strain evidence="5 6">PE8-15</strain>
    </source>
</reference>
<keyword evidence="2 5" id="KW-0067">ATP-binding</keyword>
<protein>
    <submittedName>
        <fullName evidence="5">ABC transporter ATP-binding protein</fullName>
    </submittedName>
</protein>
<dbReference type="EMBL" id="LRPH01000027">
    <property type="protein sequence ID" value="KWU67367.1"/>
    <property type="molecule type" value="Genomic_DNA"/>
</dbReference>
<dbReference type="PANTHER" id="PTHR42855">
    <property type="entry name" value="ABC TRANSPORTER ATP-BINDING SUBUNIT"/>
    <property type="match status" value="1"/>
</dbReference>
<name>A0A109GIH3_BACMY</name>
<evidence type="ECO:0000259" key="4">
    <source>
        <dbReference type="PROSITE" id="PS50893"/>
    </source>
</evidence>
<dbReference type="GO" id="GO:0016887">
    <property type="term" value="F:ATP hydrolysis activity"/>
    <property type="evidence" value="ECO:0007669"/>
    <property type="project" value="InterPro"/>
</dbReference>
<dbReference type="Proteomes" id="UP000065797">
    <property type="component" value="Unassembled WGS sequence"/>
</dbReference>
<dbReference type="InterPro" id="IPR051309">
    <property type="entry name" value="ABCF_ATPase"/>
</dbReference>
<accession>A0A109GIH3</accession>
<organism evidence="5 6">
    <name type="scientific">Bacillus mycoides</name>
    <dbReference type="NCBI Taxonomy" id="1405"/>
    <lineage>
        <taxon>Bacteria</taxon>
        <taxon>Bacillati</taxon>
        <taxon>Bacillota</taxon>
        <taxon>Bacilli</taxon>
        <taxon>Bacillales</taxon>
        <taxon>Bacillaceae</taxon>
        <taxon>Bacillus</taxon>
        <taxon>Bacillus cereus group</taxon>
    </lineage>
</organism>
<gene>
    <name evidence="5" type="ORF">AWW70_05750</name>
</gene>
<dbReference type="InterPro" id="IPR003593">
    <property type="entry name" value="AAA+_ATPase"/>
</dbReference>
<dbReference type="NCBIfam" id="NF000355">
    <property type="entry name" value="ribo_prot_ABC_F"/>
    <property type="match status" value="1"/>
</dbReference>
<evidence type="ECO:0000313" key="5">
    <source>
        <dbReference type="EMBL" id="KWU67367.1"/>
    </source>
</evidence>
<dbReference type="PROSITE" id="PS00211">
    <property type="entry name" value="ABC_TRANSPORTER_1"/>
    <property type="match status" value="1"/>
</dbReference>
<feature type="domain" description="ABC transporter" evidence="4">
    <location>
        <begin position="4"/>
        <end position="193"/>
    </location>
</feature>
<sequence length="544" mass="61555">MTILIARNIEKSFGDRTIFTLPSLEIQANDRIGIVGVNGAGKSTLLQILSKEIEADKGTVTHHSSIAIIPQLSEGIPETASSLAKGKWNISNVANSMSGGERMRLKIAHALEQDAGILFADEPTSHLDMFGTEQLEKALSSYKGALVLISHDRDLLDAICTKIIEVEDGTIQEYKGNYSNYRKQKERERIQKQAEYDQYIQEKNRLEQSISQRKQRASSMTKIPTRFSSSESKLYKCSGAHGQENVSKVAKALETRLEKLEQKEKPKDFSQAQFDVQYHTPIHSKAVVQFNKTTKKIGDRTLFKNMNGTIVPGAKLAILGANGSGKTTLFNMLLANKRGIQLSKSCKIGYFEQTLSILKTDKTILENVLEETNYTESFVRTILARLLFRREDVHKPVHILSGGERMKVALAKVFLGNYNMLLLDEPTNYLDLATQEELESMLQEYPGTILFISHDRAFIRSVANHILQVDESEPRIFHGNYEQYTKRTTQASVNVTEQELLRLQTKLTEIISRISIPNQHDDITFLEQEYEKLLVRIRQCKEAL</sequence>
<feature type="domain" description="ABC transporter" evidence="4">
    <location>
        <begin position="288"/>
        <end position="496"/>
    </location>
</feature>
<dbReference type="RefSeq" id="WP_060749256.1">
    <property type="nucleotide sequence ID" value="NZ_LRPH01000027.1"/>
</dbReference>
<dbReference type="FunFam" id="3.40.50.300:FF:001634">
    <property type="entry name" value="ABC transporter ATP-binding protein"/>
    <property type="match status" value="1"/>
</dbReference>
<feature type="coiled-coil region" evidence="3">
    <location>
        <begin position="171"/>
        <end position="216"/>
    </location>
</feature>
<dbReference type="Gene3D" id="3.40.50.300">
    <property type="entry name" value="P-loop containing nucleotide triphosphate hydrolases"/>
    <property type="match status" value="3"/>
</dbReference>
<comment type="caution">
    <text evidence="5">The sequence shown here is derived from an EMBL/GenBank/DDBJ whole genome shotgun (WGS) entry which is preliminary data.</text>
</comment>
<proteinExistence type="predicted"/>
<dbReference type="Pfam" id="PF00005">
    <property type="entry name" value="ABC_tran"/>
    <property type="match status" value="3"/>
</dbReference>
<dbReference type="SMART" id="SM00382">
    <property type="entry name" value="AAA"/>
    <property type="match status" value="2"/>
</dbReference>
<evidence type="ECO:0000256" key="1">
    <source>
        <dbReference type="ARBA" id="ARBA00022741"/>
    </source>
</evidence>
<keyword evidence="1" id="KW-0547">Nucleotide-binding</keyword>
<evidence type="ECO:0000256" key="2">
    <source>
        <dbReference type="ARBA" id="ARBA00022840"/>
    </source>
</evidence>